<accession>A0A0F9GTD9</accession>
<proteinExistence type="predicted"/>
<reference evidence="1" key="1">
    <citation type="journal article" date="2015" name="Nature">
        <title>Complex archaea that bridge the gap between prokaryotes and eukaryotes.</title>
        <authorList>
            <person name="Spang A."/>
            <person name="Saw J.H."/>
            <person name="Jorgensen S.L."/>
            <person name="Zaremba-Niedzwiedzka K."/>
            <person name="Martijn J."/>
            <person name="Lind A.E."/>
            <person name="van Eijk R."/>
            <person name="Schleper C."/>
            <person name="Guy L."/>
            <person name="Ettema T.J."/>
        </authorList>
    </citation>
    <scope>NUCLEOTIDE SEQUENCE</scope>
</reference>
<organism evidence="1">
    <name type="scientific">marine sediment metagenome</name>
    <dbReference type="NCBI Taxonomy" id="412755"/>
    <lineage>
        <taxon>unclassified sequences</taxon>
        <taxon>metagenomes</taxon>
        <taxon>ecological metagenomes</taxon>
    </lineage>
</organism>
<evidence type="ECO:0000313" key="1">
    <source>
        <dbReference type="EMBL" id="KKM02059.1"/>
    </source>
</evidence>
<protein>
    <submittedName>
        <fullName evidence="1">Uncharacterized protein</fullName>
    </submittedName>
</protein>
<dbReference type="EMBL" id="LAZR01017035">
    <property type="protein sequence ID" value="KKM02059.1"/>
    <property type="molecule type" value="Genomic_DNA"/>
</dbReference>
<dbReference type="AlphaFoldDB" id="A0A0F9GTD9"/>
<name>A0A0F9GTD9_9ZZZZ</name>
<gene>
    <name evidence="1" type="ORF">LCGC14_1788280</name>
</gene>
<comment type="caution">
    <text evidence="1">The sequence shown here is derived from an EMBL/GenBank/DDBJ whole genome shotgun (WGS) entry which is preliminary data.</text>
</comment>
<sequence length="83" mass="9420">MPECESTFDGEHHWAKRHWLARREDGSSYDQTVLDHWAWVWACHCGVEAPSDLIEELTALAAEARKINAAQFGAEQGEQGRLL</sequence>